<dbReference type="Gene3D" id="2.40.128.630">
    <property type="match status" value="1"/>
</dbReference>
<feature type="domain" description="Pyrrolo-quinoline quinone repeat" evidence="2">
    <location>
        <begin position="286"/>
        <end position="397"/>
    </location>
</feature>
<evidence type="ECO:0000313" key="4">
    <source>
        <dbReference type="Proteomes" id="UP000509626"/>
    </source>
</evidence>
<feature type="region of interest" description="Disordered" evidence="1">
    <location>
        <begin position="25"/>
        <end position="71"/>
    </location>
</feature>
<sequence>MVPDPTTRRAALALAGSAFTTGCLGQFSSGGDPGSVDPPDGPDAGGGDWPMLGGDPGHAGSTTAVSGAEPTERWHVTVDGPLTTPTVADGTAYVARGAPGDGGPRATLEAYALDSGDRLWSLPLSGPEGPAGFAFSAPNSNRRPVYHRGRLYVSVGRSIAAVDPGGPEQLWTSDPLENVHFNEPPTVTGSGVYAGGPFGLAAFDHDASRRWVFPETATDDGRRNDLHGSPRIAAVTGDAVYVPMGSSLLALDPDDATERWRHDPEGPRASTVVLAEDGLVRVGMNGVEAVGTDGSRRWLAEWPGNAVVRPAVADGVVFVAGLTGHVAAYDLGNGGERLWHTRLDPERFAQGTVATVSDGAVHVLRVDGEEREVRAVALDREDGSTAWEVRKTGTRARGVVPADGTSLFTSESTTEEERQRSTLGAGQDTSATLWAYEPQ</sequence>
<dbReference type="InterPro" id="IPR011047">
    <property type="entry name" value="Quinoprotein_ADH-like_sf"/>
</dbReference>
<name>A0A7D5LBZ2_9EURY</name>
<reference evidence="3 4" key="1">
    <citation type="submission" date="2020-06" db="EMBL/GenBank/DDBJ databases">
        <title>NJ-3-1, isolated from saline soil.</title>
        <authorList>
            <person name="Cui H.L."/>
            <person name="Shi X."/>
        </authorList>
    </citation>
    <scope>NUCLEOTIDE SEQUENCE [LARGE SCALE GENOMIC DNA]</scope>
    <source>
        <strain evidence="3 4">NJ-3-1</strain>
    </source>
</reference>
<dbReference type="RefSeq" id="WP_179269697.1">
    <property type="nucleotide sequence ID" value="NZ_CP058579.1"/>
</dbReference>
<accession>A0A7D5LBZ2</accession>
<evidence type="ECO:0000313" key="3">
    <source>
        <dbReference type="EMBL" id="QLG63112.1"/>
    </source>
</evidence>
<organism evidence="3 4">
    <name type="scientific">Halorarum salinum</name>
    <dbReference type="NCBI Taxonomy" id="2743089"/>
    <lineage>
        <taxon>Archaea</taxon>
        <taxon>Methanobacteriati</taxon>
        <taxon>Methanobacteriota</taxon>
        <taxon>Stenosarchaea group</taxon>
        <taxon>Halobacteria</taxon>
        <taxon>Halobacteriales</taxon>
        <taxon>Haloferacaceae</taxon>
        <taxon>Halorarum</taxon>
    </lineage>
</organism>
<dbReference type="KEGG" id="halu:HUG12_15785"/>
<dbReference type="SMART" id="SM00564">
    <property type="entry name" value="PQQ"/>
    <property type="match status" value="3"/>
</dbReference>
<dbReference type="EMBL" id="CP058579">
    <property type="protein sequence ID" value="QLG63112.1"/>
    <property type="molecule type" value="Genomic_DNA"/>
</dbReference>
<dbReference type="Gene3D" id="2.140.10.10">
    <property type="entry name" value="Quinoprotein alcohol dehydrogenase-like superfamily"/>
    <property type="match status" value="1"/>
</dbReference>
<protein>
    <submittedName>
        <fullName evidence="3">PQQ-binding-like beta-propeller repeat protein</fullName>
    </submittedName>
</protein>
<dbReference type="PANTHER" id="PTHR34512:SF30">
    <property type="entry name" value="OUTER MEMBRANE PROTEIN ASSEMBLY FACTOR BAMB"/>
    <property type="match status" value="1"/>
</dbReference>
<dbReference type="InterPro" id="IPR002372">
    <property type="entry name" value="PQQ_rpt_dom"/>
</dbReference>
<gene>
    <name evidence="3" type="ORF">HUG12_15785</name>
</gene>
<dbReference type="InterPro" id="IPR018391">
    <property type="entry name" value="PQQ_b-propeller_rpt"/>
</dbReference>
<dbReference type="Pfam" id="PF13360">
    <property type="entry name" value="PQQ_2"/>
    <property type="match status" value="2"/>
</dbReference>
<dbReference type="PANTHER" id="PTHR34512">
    <property type="entry name" value="CELL SURFACE PROTEIN"/>
    <property type="match status" value="1"/>
</dbReference>
<proteinExistence type="predicted"/>
<dbReference type="Proteomes" id="UP000509626">
    <property type="component" value="Chromosome"/>
</dbReference>
<dbReference type="OrthoDB" id="8638at2157"/>
<dbReference type="GeneID" id="56038950"/>
<evidence type="ECO:0000259" key="2">
    <source>
        <dbReference type="Pfam" id="PF13360"/>
    </source>
</evidence>
<feature type="region of interest" description="Disordered" evidence="1">
    <location>
        <begin position="404"/>
        <end position="431"/>
    </location>
</feature>
<dbReference type="AlphaFoldDB" id="A0A7D5LBZ2"/>
<dbReference type="SUPFAM" id="SSF50998">
    <property type="entry name" value="Quinoprotein alcohol dehydrogenase-like"/>
    <property type="match status" value="1"/>
</dbReference>
<keyword evidence="4" id="KW-1185">Reference proteome</keyword>
<dbReference type="Gene3D" id="2.40.10.480">
    <property type="match status" value="1"/>
</dbReference>
<feature type="domain" description="Pyrrolo-quinoline quinone repeat" evidence="2">
    <location>
        <begin position="106"/>
        <end position="270"/>
    </location>
</feature>
<evidence type="ECO:0000256" key="1">
    <source>
        <dbReference type="SAM" id="MobiDB-lite"/>
    </source>
</evidence>